<protein>
    <submittedName>
        <fullName evidence="1">Uncharacterized protein</fullName>
    </submittedName>
</protein>
<sequence length="99" mass="11450">MAEPITDFDCFEDYANRIRWMLALLAWVEDARYLVDRIDIQAQIRPRFREQLNAADVRYALNWSEDQSAGMQELQTLIAGMTAEMAQAGQALVRQRRAA</sequence>
<reference evidence="1 2" key="1">
    <citation type="journal article" date="2007" name="Int. J. Syst. Evol. Microbiol.">
        <title>Description of Pelomonas aquatica sp. nov. and Pelomonas puraquae sp. nov., isolated from industrial and haemodialysis water.</title>
        <authorList>
            <person name="Gomila M."/>
            <person name="Bowien B."/>
            <person name="Falsen E."/>
            <person name="Moore E.R."/>
            <person name="Lalucat J."/>
        </authorList>
    </citation>
    <scope>NUCLEOTIDE SEQUENCE [LARGE SCALE GENOMIC DNA]</scope>
    <source>
        <strain evidence="1 2">CCUG 52769</strain>
    </source>
</reference>
<accession>A0A254N7P6</accession>
<name>A0A254N7P6_9BURK</name>
<gene>
    <name evidence="1" type="ORF">CDO81_19605</name>
</gene>
<organism evidence="1 2">
    <name type="scientific">Roseateles puraquae</name>
    <dbReference type="NCBI Taxonomy" id="431059"/>
    <lineage>
        <taxon>Bacteria</taxon>
        <taxon>Pseudomonadati</taxon>
        <taxon>Pseudomonadota</taxon>
        <taxon>Betaproteobacteria</taxon>
        <taxon>Burkholderiales</taxon>
        <taxon>Sphaerotilaceae</taxon>
        <taxon>Roseateles</taxon>
    </lineage>
</organism>
<dbReference type="AlphaFoldDB" id="A0A254N7P6"/>
<dbReference type="Proteomes" id="UP000197446">
    <property type="component" value="Unassembled WGS sequence"/>
</dbReference>
<keyword evidence="2" id="KW-1185">Reference proteome</keyword>
<proteinExistence type="predicted"/>
<dbReference type="RefSeq" id="WP_088484917.1">
    <property type="nucleotide sequence ID" value="NZ_NISI01000009.1"/>
</dbReference>
<comment type="caution">
    <text evidence="1">The sequence shown here is derived from an EMBL/GenBank/DDBJ whole genome shotgun (WGS) entry which is preliminary data.</text>
</comment>
<evidence type="ECO:0000313" key="1">
    <source>
        <dbReference type="EMBL" id="OWR02397.1"/>
    </source>
</evidence>
<dbReference type="EMBL" id="NISI01000009">
    <property type="protein sequence ID" value="OWR02397.1"/>
    <property type="molecule type" value="Genomic_DNA"/>
</dbReference>
<evidence type="ECO:0000313" key="2">
    <source>
        <dbReference type="Proteomes" id="UP000197446"/>
    </source>
</evidence>